<dbReference type="OrthoDB" id="8951938at2759"/>
<dbReference type="GO" id="GO:0007166">
    <property type="term" value="P:cell surface receptor signaling pathway"/>
    <property type="evidence" value="ECO:0007669"/>
    <property type="project" value="TreeGrafter"/>
</dbReference>
<dbReference type="Pfam" id="PF04103">
    <property type="entry name" value="CD20"/>
    <property type="match status" value="1"/>
</dbReference>
<organism evidence="7 8">
    <name type="scientific">Galemys pyrenaicus</name>
    <name type="common">Iberian desman</name>
    <name type="synonym">Pyrenean desman</name>
    <dbReference type="NCBI Taxonomy" id="202257"/>
    <lineage>
        <taxon>Eukaryota</taxon>
        <taxon>Metazoa</taxon>
        <taxon>Chordata</taxon>
        <taxon>Craniata</taxon>
        <taxon>Vertebrata</taxon>
        <taxon>Euteleostomi</taxon>
        <taxon>Mammalia</taxon>
        <taxon>Eutheria</taxon>
        <taxon>Laurasiatheria</taxon>
        <taxon>Eulipotyphla</taxon>
        <taxon>Talpidae</taxon>
        <taxon>Galemys</taxon>
    </lineage>
</organism>
<feature type="transmembrane region" description="Helical" evidence="6">
    <location>
        <begin position="132"/>
        <end position="151"/>
    </location>
</feature>
<comment type="subcellular location">
    <subcellularLocation>
        <location evidence="1">Membrane</location>
        <topology evidence="1">Multi-pass membrane protein</topology>
    </subcellularLocation>
</comment>
<evidence type="ECO:0000256" key="6">
    <source>
        <dbReference type="SAM" id="Phobius"/>
    </source>
</evidence>
<keyword evidence="4 6" id="KW-1133">Transmembrane helix</keyword>
<accession>A0A8J5ZQN1</accession>
<dbReference type="EMBL" id="JAGFMF010012242">
    <property type="protein sequence ID" value="KAG8505725.1"/>
    <property type="molecule type" value="Genomic_DNA"/>
</dbReference>
<sequence>DRMQSSLPTTQFNVQENVYNPSQPSNLLPPEYQPSLGSIILNPVLNPIQNGQQPFIISGILTNSQLVQGNTHTVYPITGTETRSFNTEAKTLAAIQIIIGLFHVCLGIVLALMCTVYNGVLGFASLAILTGYPFWGGLCFIITGALTVSAVKRATPCMIKGSLGMNIVSAIFVFFGVIFLLIDEGINGVYNQNIWAVLSGRGIAAILAIFSVVEFVINCITANLASQAMRTSQ</sequence>
<evidence type="ECO:0000256" key="2">
    <source>
        <dbReference type="ARBA" id="ARBA00009565"/>
    </source>
</evidence>
<dbReference type="AlphaFoldDB" id="A0A8J5ZQN1"/>
<evidence type="ECO:0000313" key="7">
    <source>
        <dbReference type="EMBL" id="KAG8505725.1"/>
    </source>
</evidence>
<reference evidence="7" key="1">
    <citation type="journal article" date="2021" name="Evol. Appl.">
        <title>The genome of the Pyrenean desman and the effects of bottlenecks and inbreeding on the genomic landscape of an endangered species.</title>
        <authorList>
            <person name="Escoda L."/>
            <person name="Castresana J."/>
        </authorList>
    </citation>
    <scope>NUCLEOTIDE SEQUENCE</scope>
    <source>
        <strain evidence="7">IBE-C5619</strain>
    </source>
</reference>
<evidence type="ECO:0000256" key="5">
    <source>
        <dbReference type="ARBA" id="ARBA00023136"/>
    </source>
</evidence>
<feature type="transmembrane region" description="Helical" evidence="6">
    <location>
        <begin position="92"/>
        <end position="120"/>
    </location>
</feature>
<protein>
    <submittedName>
        <fullName evidence="7">Membrane-spanning 4-domains subfamily A member 12</fullName>
    </submittedName>
</protein>
<dbReference type="InterPro" id="IPR030417">
    <property type="entry name" value="MS4A"/>
</dbReference>
<dbReference type="GO" id="GO:0005886">
    <property type="term" value="C:plasma membrane"/>
    <property type="evidence" value="ECO:0007669"/>
    <property type="project" value="TreeGrafter"/>
</dbReference>
<evidence type="ECO:0000256" key="3">
    <source>
        <dbReference type="ARBA" id="ARBA00022692"/>
    </source>
</evidence>
<proteinExistence type="inferred from homology"/>
<keyword evidence="5 6" id="KW-0472">Membrane</keyword>
<keyword evidence="3 6" id="KW-0812">Transmembrane</keyword>
<evidence type="ECO:0000313" key="8">
    <source>
        <dbReference type="Proteomes" id="UP000700334"/>
    </source>
</evidence>
<comment type="caution">
    <text evidence="7">The sequence shown here is derived from an EMBL/GenBank/DDBJ whole genome shotgun (WGS) entry which is preliminary data.</text>
</comment>
<dbReference type="InterPro" id="IPR007237">
    <property type="entry name" value="CD20-like"/>
</dbReference>
<evidence type="ECO:0000256" key="1">
    <source>
        <dbReference type="ARBA" id="ARBA00004141"/>
    </source>
</evidence>
<comment type="similarity">
    <text evidence="2">Belongs to the MS4A family.</text>
</comment>
<dbReference type="Proteomes" id="UP000700334">
    <property type="component" value="Unassembled WGS sequence"/>
</dbReference>
<keyword evidence="8" id="KW-1185">Reference proteome</keyword>
<dbReference type="PANTHER" id="PTHR23320:SF72">
    <property type="entry name" value="MEMBRANE-SPANNING 4-DOMAINS SUBFAMILY A MEMBER 12"/>
    <property type="match status" value="1"/>
</dbReference>
<feature type="transmembrane region" description="Helical" evidence="6">
    <location>
        <begin position="163"/>
        <end position="182"/>
    </location>
</feature>
<evidence type="ECO:0000256" key="4">
    <source>
        <dbReference type="ARBA" id="ARBA00022989"/>
    </source>
</evidence>
<dbReference type="PANTHER" id="PTHR23320">
    <property type="entry name" value="MEMBRANE-SPANNING 4-DOMAINS SUBFAMILY A MS4A -RELATED"/>
    <property type="match status" value="1"/>
</dbReference>
<name>A0A8J5ZQN1_GALPY</name>
<feature type="non-terminal residue" evidence="7">
    <location>
        <position position="1"/>
    </location>
</feature>
<feature type="non-terminal residue" evidence="7">
    <location>
        <position position="233"/>
    </location>
</feature>
<feature type="transmembrane region" description="Helical" evidence="6">
    <location>
        <begin position="202"/>
        <end position="225"/>
    </location>
</feature>
<gene>
    <name evidence="7" type="ORF">J0S82_019119</name>
</gene>